<organism evidence="1">
    <name type="scientific">marine sediment metagenome</name>
    <dbReference type="NCBI Taxonomy" id="412755"/>
    <lineage>
        <taxon>unclassified sequences</taxon>
        <taxon>metagenomes</taxon>
        <taxon>ecological metagenomes</taxon>
    </lineage>
</organism>
<gene>
    <name evidence="1" type="ORF">LCGC14_2967550</name>
</gene>
<proteinExistence type="predicted"/>
<sequence>MKKMKNTQKTKQKILEALDNEGISNIDEATKFCYEKEGAEAVDEVNVKWEVHFEDSEPFRFSSDKELIEWCREQRDTYY</sequence>
<name>A0A0F8ZI48_9ZZZZ</name>
<dbReference type="AlphaFoldDB" id="A0A0F8ZI48"/>
<dbReference type="EMBL" id="LAZR01060245">
    <property type="protein sequence ID" value="KKK66094.1"/>
    <property type="molecule type" value="Genomic_DNA"/>
</dbReference>
<reference evidence="1" key="1">
    <citation type="journal article" date="2015" name="Nature">
        <title>Complex archaea that bridge the gap between prokaryotes and eukaryotes.</title>
        <authorList>
            <person name="Spang A."/>
            <person name="Saw J.H."/>
            <person name="Jorgensen S.L."/>
            <person name="Zaremba-Niedzwiedzka K."/>
            <person name="Martijn J."/>
            <person name="Lind A.E."/>
            <person name="van Eijk R."/>
            <person name="Schleper C."/>
            <person name="Guy L."/>
            <person name="Ettema T.J."/>
        </authorList>
    </citation>
    <scope>NUCLEOTIDE SEQUENCE</scope>
</reference>
<evidence type="ECO:0000313" key="1">
    <source>
        <dbReference type="EMBL" id="KKK66094.1"/>
    </source>
</evidence>
<protein>
    <submittedName>
        <fullName evidence="1">Uncharacterized protein</fullName>
    </submittedName>
</protein>
<comment type="caution">
    <text evidence="1">The sequence shown here is derived from an EMBL/GenBank/DDBJ whole genome shotgun (WGS) entry which is preliminary data.</text>
</comment>
<accession>A0A0F8ZI48</accession>